<name>A0A4R0XN65_9MOLU</name>
<dbReference type="PANTHER" id="PTHR21569">
    <property type="entry name" value="RIBOSOMAL PROTEIN S9"/>
    <property type="match status" value="1"/>
</dbReference>
<sequence>MANVEYRGLGRRKSSTARVIIKPGKGEFKINGRDSLDYLMSTILLQDAEQALVITETKGTFDIRVNVKGGGLSGQASAIRLGIARALLQASADYRPTLKKAGLLTRDARIKERKKPGLRKARRARQFSKR</sequence>
<keyword evidence="8" id="KW-1185">Reference proteome</keyword>
<dbReference type="GO" id="GO:0003735">
    <property type="term" value="F:structural constituent of ribosome"/>
    <property type="evidence" value="ECO:0007669"/>
    <property type="project" value="InterPro"/>
</dbReference>
<dbReference type="Proteomes" id="UP000291072">
    <property type="component" value="Unassembled WGS sequence"/>
</dbReference>
<organism evidence="7 8">
    <name type="scientific">Mycoplasma todarodis</name>
    <dbReference type="NCBI Taxonomy" id="1937191"/>
    <lineage>
        <taxon>Bacteria</taxon>
        <taxon>Bacillati</taxon>
        <taxon>Mycoplasmatota</taxon>
        <taxon>Mollicutes</taxon>
        <taxon>Mycoplasmataceae</taxon>
        <taxon>Mycoplasma</taxon>
    </lineage>
</organism>
<proteinExistence type="inferred from homology"/>
<dbReference type="PANTHER" id="PTHR21569:SF1">
    <property type="entry name" value="SMALL RIBOSOMAL SUBUNIT PROTEIN US9M"/>
    <property type="match status" value="1"/>
</dbReference>
<dbReference type="GO" id="GO:0006412">
    <property type="term" value="P:translation"/>
    <property type="evidence" value="ECO:0007669"/>
    <property type="project" value="UniProtKB-UniRule"/>
</dbReference>
<dbReference type="GO" id="GO:0003723">
    <property type="term" value="F:RNA binding"/>
    <property type="evidence" value="ECO:0007669"/>
    <property type="project" value="TreeGrafter"/>
</dbReference>
<comment type="similarity">
    <text evidence="1 5 6">Belongs to the universal ribosomal protein uS9 family.</text>
</comment>
<evidence type="ECO:0000256" key="6">
    <source>
        <dbReference type="RuleBase" id="RU003815"/>
    </source>
</evidence>
<evidence type="ECO:0000313" key="7">
    <source>
        <dbReference type="EMBL" id="TCG10385.1"/>
    </source>
</evidence>
<comment type="caution">
    <text evidence="7">The sequence shown here is derived from an EMBL/GenBank/DDBJ whole genome shotgun (WGS) entry which is preliminary data.</text>
</comment>
<dbReference type="AlphaFoldDB" id="A0A4R0XN65"/>
<dbReference type="InterPro" id="IPR000754">
    <property type="entry name" value="Ribosomal_uS9"/>
</dbReference>
<dbReference type="HAMAP" id="MF_00532_B">
    <property type="entry name" value="Ribosomal_uS9_B"/>
    <property type="match status" value="1"/>
</dbReference>
<evidence type="ECO:0000256" key="4">
    <source>
        <dbReference type="ARBA" id="ARBA00035259"/>
    </source>
</evidence>
<dbReference type="InterPro" id="IPR023035">
    <property type="entry name" value="Ribosomal_uS9_bac/plastid"/>
</dbReference>
<dbReference type="Pfam" id="PF00380">
    <property type="entry name" value="Ribosomal_S9"/>
    <property type="match status" value="1"/>
</dbReference>
<keyword evidence="3 5" id="KW-0687">Ribonucleoprotein</keyword>
<reference evidence="7 8" key="1">
    <citation type="submission" date="2018-02" db="EMBL/GenBank/DDBJ databases">
        <title>Mycoplasma marinum and Mycoplasma todarodis sp. nov., moderately halophilic and psychrotolerant mycoplasmas isolated from cephalopods.</title>
        <authorList>
            <person name="Viver T."/>
        </authorList>
    </citation>
    <scope>NUCLEOTIDE SEQUENCE [LARGE SCALE GENOMIC DNA]</scope>
    <source>
        <strain evidence="7 8">5H</strain>
    </source>
</reference>
<dbReference type="RefSeq" id="WP_131613900.1">
    <property type="nucleotide sequence ID" value="NZ_CBDBYJ010000004.1"/>
</dbReference>
<dbReference type="InterPro" id="IPR014721">
    <property type="entry name" value="Ribsml_uS5_D2-typ_fold_subgr"/>
</dbReference>
<evidence type="ECO:0000256" key="1">
    <source>
        <dbReference type="ARBA" id="ARBA00005251"/>
    </source>
</evidence>
<dbReference type="Gene3D" id="3.30.230.10">
    <property type="match status" value="1"/>
</dbReference>
<dbReference type="NCBIfam" id="NF001099">
    <property type="entry name" value="PRK00132.1"/>
    <property type="match status" value="1"/>
</dbReference>
<dbReference type="EMBL" id="PSZP01000052">
    <property type="protein sequence ID" value="TCG10385.1"/>
    <property type="molecule type" value="Genomic_DNA"/>
</dbReference>
<dbReference type="GO" id="GO:0022627">
    <property type="term" value="C:cytosolic small ribosomal subunit"/>
    <property type="evidence" value="ECO:0007669"/>
    <property type="project" value="TreeGrafter"/>
</dbReference>
<dbReference type="FunFam" id="3.30.230.10:FF:000001">
    <property type="entry name" value="30S ribosomal protein S9"/>
    <property type="match status" value="1"/>
</dbReference>
<evidence type="ECO:0000256" key="3">
    <source>
        <dbReference type="ARBA" id="ARBA00023274"/>
    </source>
</evidence>
<dbReference type="InterPro" id="IPR020574">
    <property type="entry name" value="Ribosomal_uS9_CS"/>
</dbReference>
<dbReference type="SUPFAM" id="SSF54211">
    <property type="entry name" value="Ribosomal protein S5 domain 2-like"/>
    <property type="match status" value="1"/>
</dbReference>
<dbReference type="InterPro" id="IPR020568">
    <property type="entry name" value="Ribosomal_Su5_D2-typ_SF"/>
</dbReference>
<accession>A0A4R0XN65</accession>
<dbReference type="OrthoDB" id="9803965at2"/>
<gene>
    <name evidence="5" type="primary">rpsI</name>
    <name evidence="7" type="ORF">C4B25_04435</name>
</gene>
<dbReference type="PROSITE" id="PS00360">
    <property type="entry name" value="RIBOSOMAL_S9"/>
    <property type="match status" value="1"/>
</dbReference>
<keyword evidence="2 5" id="KW-0689">Ribosomal protein</keyword>
<evidence type="ECO:0000256" key="5">
    <source>
        <dbReference type="HAMAP-Rule" id="MF_00532"/>
    </source>
</evidence>
<protein>
    <recommendedName>
        <fullName evidence="4 5">Small ribosomal subunit protein uS9</fullName>
    </recommendedName>
</protein>
<evidence type="ECO:0000256" key="2">
    <source>
        <dbReference type="ARBA" id="ARBA00022980"/>
    </source>
</evidence>
<evidence type="ECO:0000313" key="8">
    <source>
        <dbReference type="Proteomes" id="UP000291072"/>
    </source>
</evidence>